<reference evidence="4" key="1">
    <citation type="submission" date="2017-01" db="EMBL/GenBank/DDBJ databases">
        <title>Novel pathways for hydrocarbon cycling and metabolic interdependencies in hydrothermal sediment communities.</title>
        <authorList>
            <person name="Dombrowski N."/>
            <person name="Seitz K."/>
            <person name="Teske A."/>
            <person name="Baker B."/>
        </authorList>
    </citation>
    <scope>NUCLEOTIDE SEQUENCE [LARGE SCALE GENOMIC DNA]</scope>
</reference>
<dbReference type="Pfam" id="PF01206">
    <property type="entry name" value="TusA"/>
    <property type="match status" value="1"/>
</dbReference>
<dbReference type="InterPro" id="IPR036868">
    <property type="entry name" value="TusA-like_sf"/>
</dbReference>
<evidence type="ECO:0000256" key="1">
    <source>
        <dbReference type="ARBA" id="ARBA00008984"/>
    </source>
</evidence>
<organism evidence="3 4">
    <name type="scientific">candidate division WOR-3 bacterium 4484_100</name>
    <dbReference type="NCBI Taxonomy" id="1936077"/>
    <lineage>
        <taxon>Bacteria</taxon>
        <taxon>Bacteria division WOR-3</taxon>
    </lineage>
</organism>
<sequence length="79" mass="9027">MDIIVPTKTIDCTGLYCPIPLFQTRSALEELNIDEILEVIADDPAAEEDIKRFIKRTKNILLKLEKTADTLKFYIKKTG</sequence>
<dbReference type="PANTHER" id="PTHR33279:SF6">
    <property type="entry name" value="SULFUR CARRIER PROTEIN YEDF-RELATED"/>
    <property type="match status" value="1"/>
</dbReference>
<evidence type="ECO:0000313" key="3">
    <source>
        <dbReference type="EMBL" id="OPX18291.1"/>
    </source>
</evidence>
<comment type="similarity">
    <text evidence="1">Belongs to the sulfur carrier protein TusA family.</text>
</comment>
<dbReference type="Gene3D" id="3.30.110.40">
    <property type="entry name" value="TusA-like domain"/>
    <property type="match status" value="1"/>
</dbReference>
<dbReference type="EMBL" id="MUKB01000025">
    <property type="protein sequence ID" value="OPX18291.1"/>
    <property type="molecule type" value="Genomic_DNA"/>
</dbReference>
<name>A0A1V4QH04_UNCW3</name>
<accession>A0A1V4QH04</accession>
<dbReference type="PANTHER" id="PTHR33279">
    <property type="entry name" value="SULFUR CARRIER PROTEIN YEDF-RELATED"/>
    <property type="match status" value="1"/>
</dbReference>
<gene>
    <name evidence="3" type="ORF">BXT86_01950</name>
</gene>
<feature type="domain" description="UPF0033" evidence="2">
    <location>
        <begin position="8"/>
        <end position="77"/>
    </location>
</feature>
<evidence type="ECO:0000313" key="4">
    <source>
        <dbReference type="Proteomes" id="UP000191663"/>
    </source>
</evidence>
<dbReference type="AlphaFoldDB" id="A0A1V4QH04"/>
<comment type="caution">
    <text evidence="3">The sequence shown here is derived from an EMBL/GenBank/DDBJ whole genome shotgun (WGS) entry which is preliminary data.</text>
</comment>
<dbReference type="InterPro" id="IPR001455">
    <property type="entry name" value="TusA-like"/>
</dbReference>
<dbReference type="Proteomes" id="UP000191663">
    <property type="component" value="Unassembled WGS sequence"/>
</dbReference>
<protein>
    <recommendedName>
        <fullName evidence="2">UPF0033 domain-containing protein</fullName>
    </recommendedName>
</protein>
<dbReference type="SUPFAM" id="SSF64307">
    <property type="entry name" value="SirA-like"/>
    <property type="match status" value="1"/>
</dbReference>
<evidence type="ECO:0000259" key="2">
    <source>
        <dbReference type="Pfam" id="PF01206"/>
    </source>
</evidence>
<proteinExistence type="inferred from homology"/>
<dbReference type="CDD" id="cd00291">
    <property type="entry name" value="SirA_YedF_YeeD"/>
    <property type="match status" value="1"/>
</dbReference>